<protein>
    <submittedName>
        <fullName evidence="4">Phage tail tape measure protein</fullName>
    </submittedName>
</protein>
<feature type="domain" description="Phage tail tape measure protein" evidence="3">
    <location>
        <begin position="100"/>
        <end position="293"/>
    </location>
</feature>
<dbReference type="PANTHER" id="PTHR37813">
    <property type="entry name" value="FELS-2 PROPHAGE PROTEIN"/>
    <property type="match status" value="1"/>
</dbReference>
<sequence length="800" mass="85242">MLIAHVIDAVLQLKDQFSAQLKNISKGLSDFQKQTKYVASDMKKVGKATENIGKGLMAHVTAPIVATSTVAAKSAMDFKENIANIDTLLDDHSHLKSYEQQVLNISKSTGMSLKTVSEGMYTAVSSLGDGGKETQEIFKTMTNAAKAGGAEVNDSVALISAAMKGYGSVSNETAKKISDLAFQTAKLGVTTFPEMAKSMQPLFPLAKNLNFSYEELFGTMATLTGVTGNTSEVSTQLKMVFSNMMKPTKEMSALMQKYGFSNAQAMIKSKGLAGTIDILKKETGGQADKMGKLFSSTEAVTAIMALTGANYDDLIRKTKEMEKASGSTDKALRKVSSTTKDRFNKAINNLKVSLTELGVVLLPIVTQVSDAITKVATKFGSLSKKQQEGIVKFVLFAATLGPVIFAIGRTTVGISKTIKSINNLQKGIKKAGGIMKYFTSPGHKAVLIMTALALVAILIITHWDKVSACFNKVSKGISKATGLSQKSIGKFIIGTITGLTTLLSVGNIFGKGFGGGFRLLNKIIKGSGKGITGTFKLIKKGILKSFSGIGKSIRASGKGITTAFKFIGKGSIKAFKGISKGVNMASKGIGKGFKLILKIASNTARGIISVSTRVFTFLAANPVIAIIMAIIAVCVLLYNAWTHNWGGIQEKTHTVIDFCKQKINSIKETFSAVKSKCSEFANSIKQMWDNIRNFLANPIKGTINLVKNITGGGKVDGKNALGTSYWGGGLSVVGEHGPEIVEMPSGSKVYDNKDSKRMVGKGGDTKVIFTGNIHVRKESDIDAIANAIVKKLEIQQLNMA</sequence>
<feature type="transmembrane region" description="Helical" evidence="2">
    <location>
        <begin position="491"/>
        <end position="510"/>
    </location>
</feature>
<comment type="caution">
    <text evidence="4">The sequence shown here is derived from an EMBL/GenBank/DDBJ whole genome shotgun (WGS) entry which is preliminary data.</text>
</comment>
<dbReference type="AlphaFoldDB" id="A0A6M0REN8"/>
<dbReference type="Proteomes" id="UP000473885">
    <property type="component" value="Unassembled WGS sequence"/>
</dbReference>
<keyword evidence="2" id="KW-1133">Transmembrane helix</keyword>
<feature type="transmembrane region" description="Helical" evidence="2">
    <location>
        <begin position="445"/>
        <end position="463"/>
    </location>
</feature>
<dbReference type="EMBL" id="SXDP01000017">
    <property type="protein sequence ID" value="NEZ47958.1"/>
    <property type="molecule type" value="Genomic_DNA"/>
</dbReference>
<evidence type="ECO:0000259" key="3">
    <source>
        <dbReference type="Pfam" id="PF10145"/>
    </source>
</evidence>
<dbReference type="NCBIfam" id="TIGR01760">
    <property type="entry name" value="tape_meas_TP901"/>
    <property type="match status" value="1"/>
</dbReference>
<feature type="transmembrane region" description="Helical" evidence="2">
    <location>
        <begin position="614"/>
        <end position="641"/>
    </location>
</feature>
<evidence type="ECO:0000256" key="2">
    <source>
        <dbReference type="SAM" id="Phobius"/>
    </source>
</evidence>
<feature type="transmembrane region" description="Helical" evidence="2">
    <location>
        <begin position="393"/>
        <end position="412"/>
    </location>
</feature>
<name>A0A6M0REN8_9CLOT</name>
<dbReference type="InterPro" id="IPR010090">
    <property type="entry name" value="Phage_tape_meas"/>
</dbReference>
<organism evidence="4 5">
    <name type="scientific">Clostridium niameyense</name>
    <dbReference type="NCBI Taxonomy" id="1622073"/>
    <lineage>
        <taxon>Bacteria</taxon>
        <taxon>Bacillati</taxon>
        <taxon>Bacillota</taxon>
        <taxon>Clostridia</taxon>
        <taxon>Eubacteriales</taxon>
        <taxon>Clostridiaceae</taxon>
        <taxon>Clostridium</taxon>
    </lineage>
</organism>
<reference evidence="4 5" key="1">
    <citation type="submission" date="2019-04" db="EMBL/GenBank/DDBJ databases">
        <title>Genome sequencing of Clostridium botulinum Groups I-IV and Clostridium butyricum.</title>
        <authorList>
            <person name="Brunt J."/>
            <person name="Van Vliet A.H.M."/>
            <person name="Stringer S.C."/>
            <person name="Carter A.T."/>
            <person name="Peck M.W."/>
        </authorList>
    </citation>
    <scope>NUCLEOTIDE SEQUENCE [LARGE SCALE GENOMIC DNA]</scope>
    <source>
        <strain evidence="4 5">IFR 18/094</strain>
    </source>
</reference>
<evidence type="ECO:0000256" key="1">
    <source>
        <dbReference type="ARBA" id="ARBA00022612"/>
    </source>
</evidence>
<dbReference type="PANTHER" id="PTHR37813:SF1">
    <property type="entry name" value="FELS-2 PROPHAGE PROTEIN"/>
    <property type="match status" value="1"/>
</dbReference>
<evidence type="ECO:0000313" key="4">
    <source>
        <dbReference type="EMBL" id="NEZ47958.1"/>
    </source>
</evidence>
<evidence type="ECO:0000313" key="5">
    <source>
        <dbReference type="Proteomes" id="UP000473885"/>
    </source>
</evidence>
<keyword evidence="1" id="KW-1188">Viral release from host cell</keyword>
<gene>
    <name evidence="4" type="ORF">FDF74_12275</name>
</gene>
<dbReference type="RefSeq" id="WP_163249915.1">
    <property type="nucleotide sequence ID" value="NZ_SXDP01000017.1"/>
</dbReference>
<keyword evidence="5" id="KW-1185">Reference proteome</keyword>
<keyword evidence="2" id="KW-0472">Membrane</keyword>
<dbReference type="Pfam" id="PF10145">
    <property type="entry name" value="PhageMin_Tail"/>
    <property type="match status" value="1"/>
</dbReference>
<accession>A0A6M0REN8</accession>
<proteinExistence type="predicted"/>
<keyword evidence="2" id="KW-0812">Transmembrane</keyword>